<dbReference type="Proteomes" id="UP000184184">
    <property type="component" value="Unassembled WGS sequence"/>
</dbReference>
<organism evidence="5 6">
    <name type="scientific">Gracilibacillus kekensis</name>
    <dbReference type="NCBI Taxonomy" id="1027249"/>
    <lineage>
        <taxon>Bacteria</taxon>
        <taxon>Bacillati</taxon>
        <taxon>Bacillota</taxon>
        <taxon>Bacilli</taxon>
        <taxon>Bacillales</taxon>
        <taxon>Bacillaceae</taxon>
        <taxon>Gracilibacillus</taxon>
    </lineage>
</organism>
<dbReference type="NCBIfam" id="TIGR02776">
    <property type="entry name" value="NHEJ_ligase_prk"/>
    <property type="match status" value="1"/>
</dbReference>
<name>A0A1M7P322_9BACI</name>
<evidence type="ECO:0000313" key="6">
    <source>
        <dbReference type="Proteomes" id="UP000184184"/>
    </source>
</evidence>
<dbReference type="NCBIfam" id="TIGR02778">
    <property type="entry name" value="ligD_pol"/>
    <property type="match status" value="1"/>
</dbReference>
<keyword evidence="6" id="KW-1185">Reference proteome</keyword>
<proteinExistence type="inferred from homology"/>
<accession>A0A1M7P322</accession>
<comment type="similarity">
    <text evidence="2">In the C-terminal section; belongs to the ATP-dependent DNA ligase family.</text>
</comment>
<dbReference type="Gene3D" id="2.40.50.140">
    <property type="entry name" value="Nucleic acid-binding proteins"/>
    <property type="match status" value="1"/>
</dbReference>
<evidence type="ECO:0000256" key="2">
    <source>
        <dbReference type="ARBA" id="ARBA00049981"/>
    </source>
</evidence>
<feature type="domain" description="ATP-dependent DNA ligase family profile" evidence="4">
    <location>
        <begin position="107"/>
        <end position="232"/>
    </location>
</feature>
<evidence type="ECO:0000259" key="4">
    <source>
        <dbReference type="PROSITE" id="PS50160"/>
    </source>
</evidence>
<dbReference type="Gene3D" id="3.90.920.10">
    <property type="entry name" value="DNA primase, PRIM domain"/>
    <property type="match status" value="1"/>
</dbReference>
<dbReference type="Gene3D" id="3.30.470.30">
    <property type="entry name" value="DNA ligase/mRNA capping enzyme"/>
    <property type="match status" value="1"/>
</dbReference>
<evidence type="ECO:0000256" key="3">
    <source>
        <dbReference type="ARBA" id="ARBA00049990"/>
    </source>
</evidence>
<dbReference type="PANTHER" id="PTHR42705">
    <property type="entry name" value="BIFUNCTIONAL NON-HOMOLOGOUS END JOINING PROTEIN LIGD"/>
    <property type="match status" value="1"/>
</dbReference>
<dbReference type="AlphaFoldDB" id="A0A1M7P322"/>
<dbReference type="PROSITE" id="PS50160">
    <property type="entry name" value="DNA_LIGASE_A3"/>
    <property type="match status" value="1"/>
</dbReference>
<gene>
    <name evidence="5" type="ORF">SAMN05216179_1936</name>
</gene>
<dbReference type="InterPro" id="IPR016059">
    <property type="entry name" value="DNA_ligase_ATP-dep_CS"/>
</dbReference>
<dbReference type="GO" id="GO:0006310">
    <property type="term" value="P:DNA recombination"/>
    <property type="evidence" value="ECO:0007669"/>
    <property type="project" value="InterPro"/>
</dbReference>
<dbReference type="PROSITE" id="PS00333">
    <property type="entry name" value="DNA_LIGASE_A2"/>
    <property type="match status" value="1"/>
</dbReference>
<dbReference type="GO" id="GO:0005524">
    <property type="term" value="F:ATP binding"/>
    <property type="evidence" value="ECO:0007669"/>
    <property type="project" value="InterPro"/>
</dbReference>
<dbReference type="PROSITE" id="PS00697">
    <property type="entry name" value="DNA_LIGASE_A1"/>
    <property type="match status" value="1"/>
</dbReference>
<dbReference type="PANTHER" id="PTHR42705:SF2">
    <property type="entry name" value="BIFUNCTIONAL NON-HOMOLOGOUS END JOINING PROTEIN LIGD"/>
    <property type="match status" value="1"/>
</dbReference>
<dbReference type="STRING" id="1027249.SAMN05216179_1936"/>
<dbReference type="EMBL" id="FRCZ01000003">
    <property type="protein sequence ID" value="SHN10854.1"/>
    <property type="molecule type" value="Genomic_DNA"/>
</dbReference>
<dbReference type="OrthoDB" id="9802472at2"/>
<dbReference type="InterPro" id="IPR052171">
    <property type="entry name" value="NHEJ_LigD"/>
</dbReference>
<dbReference type="GO" id="GO:0003910">
    <property type="term" value="F:DNA ligase (ATP) activity"/>
    <property type="evidence" value="ECO:0007669"/>
    <property type="project" value="UniProtKB-EC"/>
</dbReference>
<dbReference type="InterPro" id="IPR014145">
    <property type="entry name" value="LigD_pol_dom"/>
</dbReference>
<protein>
    <submittedName>
        <fullName evidence="5">Bifunctional non-homologous end joining protein LigD</fullName>
    </submittedName>
</protein>
<dbReference type="InterPro" id="IPR014143">
    <property type="entry name" value="NHEJ_ligase_prk"/>
</dbReference>
<dbReference type="RefSeq" id="WP_084543429.1">
    <property type="nucleotide sequence ID" value="NZ_FRCZ01000003.1"/>
</dbReference>
<dbReference type="Pfam" id="PF21686">
    <property type="entry name" value="LigD_Prim-Pol"/>
    <property type="match status" value="1"/>
</dbReference>
<evidence type="ECO:0000256" key="1">
    <source>
        <dbReference type="ARBA" id="ARBA00034003"/>
    </source>
</evidence>
<dbReference type="GO" id="GO:0006281">
    <property type="term" value="P:DNA repair"/>
    <property type="evidence" value="ECO:0007669"/>
    <property type="project" value="InterPro"/>
</dbReference>
<dbReference type="Pfam" id="PF01068">
    <property type="entry name" value="DNA_ligase_A_M"/>
    <property type="match status" value="1"/>
</dbReference>
<reference evidence="5 6" key="1">
    <citation type="submission" date="2016-11" db="EMBL/GenBank/DDBJ databases">
        <authorList>
            <person name="Jaros S."/>
            <person name="Januszkiewicz K."/>
            <person name="Wedrychowicz H."/>
        </authorList>
    </citation>
    <scope>NUCLEOTIDE SEQUENCE [LARGE SCALE GENOMIC DNA]</scope>
    <source>
        <strain evidence="5 6">CGMCC 1.10681</strain>
    </source>
</reference>
<evidence type="ECO:0000313" key="5">
    <source>
        <dbReference type="EMBL" id="SHN10854.1"/>
    </source>
</evidence>
<dbReference type="InterPro" id="IPR012310">
    <property type="entry name" value="DNA_ligase_ATP-dep_cent"/>
</dbReference>
<dbReference type="InterPro" id="IPR012340">
    <property type="entry name" value="NA-bd_OB-fold"/>
</dbReference>
<dbReference type="SUPFAM" id="SSF56091">
    <property type="entry name" value="DNA ligase/mRNA capping enzyme, catalytic domain"/>
    <property type="match status" value="1"/>
</dbReference>
<comment type="similarity">
    <text evidence="3">In the N-terminal section; belongs to the LigD polymerase family.</text>
</comment>
<sequence>MWKPMLPTLVEEVPISDKWYYQVKYDGFRCGLEWTDHSITLWSRNGNDLTSSFPEIVSWCENNKKKYQEDLPMFLDGELVQFITPFHTNFELIQLRARLQSYSKINHYQHNNPACFVCFDILSVNGTMLEKKPWLERDKRLSKLFGEETEIVQKSPTFKNVKTVEAIVHLHQAEGIVAKLANSSYQKGKRTQSWQKIKNFRIIQGVITKWNMENDYFTVAHYLGDDLQVLGKCRNGFTSDQKQTLIDFIKQHGQKFNATTWKVKPSICIDIHCLSATDQEIREPSFHQFRFDLEPADCTDKAVKLGLSQLPQEVTLSKLSKRLFPHATKLDYLSYLRFTAPLLLNKLKDRLLTLIRYPDGVDQHSFYQKHIPDYAPDFIESRITDNGDKHMLCQDLRSLIWFGNHGGIEFHVPFNRVGKKDPDEMVFDLDPPTLEYFQLAVKAALLIKEMMEHQGFIPFVKTSGKTGLQVHIPIQGLTYQETRTILEAVAKVLINEYPDLFTIERLIKNRGNRLYVDYVQHGPGKTIIAPYSARATKEATVATPLYWEEVNDQLNPLDFTIQTVPKRLKEKGCPFNKYYQLLLSP</sequence>
<comment type="catalytic activity">
    <reaction evidence="1">
        <text>ATP + (deoxyribonucleotide)n-3'-hydroxyl + 5'-phospho-(deoxyribonucleotide)m = (deoxyribonucleotide)n+m + AMP + diphosphate.</text>
        <dbReference type="EC" id="6.5.1.1"/>
    </reaction>
</comment>
<dbReference type="SUPFAM" id="SSF50249">
    <property type="entry name" value="Nucleic acid-binding proteins"/>
    <property type="match status" value="1"/>
</dbReference>